<organism evidence="1 2">
    <name type="scientific">Clostridium saccharobutylicum</name>
    <dbReference type="NCBI Taxonomy" id="169679"/>
    <lineage>
        <taxon>Bacteria</taxon>
        <taxon>Bacillati</taxon>
        <taxon>Bacillota</taxon>
        <taxon>Clostridia</taxon>
        <taxon>Eubacteriales</taxon>
        <taxon>Clostridiaceae</taxon>
        <taxon>Clostridium</taxon>
    </lineage>
</organism>
<dbReference type="EMBL" id="LZYZ01000007">
    <property type="protein sequence ID" value="OOM09345.1"/>
    <property type="molecule type" value="Genomic_DNA"/>
</dbReference>
<gene>
    <name evidence="1" type="ORF">CLOSAC_36260</name>
</gene>
<sequence length="303" mass="34997">MISKDIKYYYKVYGLKIKSDIEFPELLESNDVNYEINICIGITPSNVLDSIKQGRNLYLSSNCKEIWFNIKSVGTYLIYNGNTIVVDKNANADIEDLKAYLLGTALGMVLFQRNTLAIHGGTIVVNNKTLTIVGYSGVGKSTLTTALRLNKYLFMADDISTINDNFTINSSYPQQKLCKDTMLRLGYELNKFKKIDDDREKYKIPVRKDFISKPVKMGAICEIKIRNNPKVEIEEIKGREKLIILINNIYRIELIRKNGMPPEYFKKCLQIAQNIKFYRMYRPKDKYTISEQIKVLENTLMNL</sequence>
<proteinExistence type="predicted"/>
<protein>
    <recommendedName>
        <fullName evidence="3">HPr kinase/phosphorylase</fullName>
    </recommendedName>
</protein>
<evidence type="ECO:0000313" key="2">
    <source>
        <dbReference type="Proteomes" id="UP000191154"/>
    </source>
</evidence>
<dbReference type="AlphaFoldDB" id="A0A1S8MYV6"/>
<dbReference type="RefSeq" id="WP_077866655.1">
    <property type="nucleotide sequence ID" value="NZ_LZYZ01000007.1"/>
</dbReference>
<evidence type="ECO:0000313" key="1">
    <source>
        <dbReference type="EMBL" id="OOM09345.1"/>
    </source>
</evidence>
<name>A0A1S8MYV6_CLOSA</name>
<dbReference type="STRING" id="169679.CSACC_28400"/>
<accession>A0A1S8MYV6</accession>
<evidence type="ECO:0008006" key="3">
    <source>
        <dbReference type="Google" id="ProtNLM"/>
    </source>
</evidence>
<dbReference type="Proteomes" id="UP000191154">
    <property type="component" value="Unassembled WGS sequence"/>
</dbReference>
<dbReference type="Gene3D" id="3.40.50.300">
    <property type="entry name" value="P-loop containing nucleotide triphosphate hydrolases"/>
    <property type="match status" value="1"/>
</dbReference>
<dbReference type="InterPro" id="IPR027417">
    <property type="entry name" value="P-loop_NTPase"/>
</dbReference>
<dbReference type="SUPFAM" id="SSF53795">
    <property type="entry name" value="PEP carboxykinase-like"/>
    <property type="match status" value="1"/>
</dbReference>
<reference evidence="1 2" key="1">
    <citation type="submission" date="2016-05" db="EMBL/GenBank/DDBJ databases">
        <title>Microbial solvent formation.</title>
        <authorList>
            <person name="Poehlein A."/>
            <person name="Montoya Solano J.D."/>
            <person name="Flitsch S."/>
            <person name="Krabben P."/>
            <person name="Duerre P."/>
            <person name="Daniel R."/>
        </authorList>
    </citation>
    <scope>NUCLEOTIDE SEQUENCE [LARGE SCALE GENOMIC DNA]</scope>
    <source>
        <strain evidence="1 2">L1-8</strain>
    </source>
</reference>
<comment type="caution">
    <text evidence="1">The sequence shown here is derived from an EMBL/GenBank/DDBJ whole genome shotgun (WGS) entry which is preliminary data.</text>
</comment>